<dbReference type="GO" id="GO:0016887">
    <property type="term" value="F:ATP hydrolysis activity"/>
    <property type="evidence" value="ECO:0007669"/>
    <property type="project" value="InterPro"/>
</dbReference>
<dbReference type="OrthoDB" id="8061355at2759"/>
<dbReference type="Pfam" id="PF00005">
    <property type="entry name" value="ABC_tran"/>
    <property type="match status" value="2"/>
</dbReference>
<feature type="transmembrane region" description="Helical" evidence="9">
    <location>
        <begin position="914"/>
        <end position="937"/>
    </location>
</feature>
<feature type="transmembrane region" description="Helical" evidence="9">
    <location>
        <begin position="958"/>
        <end position="978"/>
    </location>
</feature>
<dbReference type="SUPFAM" id="SSF52540">
    <property type="entry name" value="P-loop containing nucleoside triphosphate hydrolases"/>
    <property type="match status" value="2"/>
</dbReference>
<feature type="transmembrane region" description="Helical" evidence="9">
    <location>
        <begin position="35"/>
        <end position="57"/>
    </location>
</feature>
<evidence type="ECO:0000256" key="2">
    <source>
        <dbReference type="ARBA" id="ARBA00008869"/>
    </source>
</evidence>
<dbReference type="GO" id="GO:0016020">
    <property type="term" value="C:membrane"/>
    <property type="evidence" value="ECO:0007669"/>
    <property type="project" value="UniProtKB-SubCell"/>
</dbReference>
<dbReference type="PROSITE" id="PS00211">
    <property type="entry name" value="ABC_TRANSPORTER_1"/>
    <property type="match status" value="1"/>
</dbReference>
<feature type="transmembrane region" description="Helical" evidence="9">
    <location>
        <begin position="771"/>
        <end position="793"/>
    </location>
</feature>
<reference evidence="11" key="1">
    <citation type="submission" date="2021-04" db="EMBL/GenBank/DDBJ databases">
        <authorList>
            <consortium name="Molecular Ecology Group"/>
        </authorList>
    </citation>
    <scope>NUCLEOTIDE SEQUENCE</scope>
</reference>
<evidence type="ECO:0000313" key="11">
    <source>
        <dbReference type="EMBL" id="CAG5124847.1"/>
    </source>
</evidence>
<feature type="transmembrane region" description="Helical" evidence="9">
    <location>
        <begin position="102"/>
        <end position="121"/>
    </location>
</feature>
<dbReference type="InterPro" id="IPR017871">
    <property type="entry name" value="ABC_transporter-like_CS"/>
</dbReference>
<evidence type="ECO:0000313" key="12">
    <source>
        <dbReference type="Proteomes" id="UP000678393"/>
    </source>
</evidence>
<dbReference type="InterPro" id="IPR027417">
    <property type="entry name" value="P-loop_NTPase"/>
</dbReference>
<dbReference type="GO" id="GO:0005319">
    <property type="term" value="F:lipid transporter activity"/>
    <property type="evidence" value="ECO:0007669"/>
    <property type="project" value="TreeGrafter"/>
</dbReference>
<dbReference type="InterPro" id="IPR013525">
    <property type="entry name" value="ABC2_TM"/>
</dbReference>
<evidence type="ECO:0000259" key="10">
    <source>
        <dbReference type="PROSITE" id="PS50893"/>
    </source>
</evidence>
<dbReference type="PANTHER" id="PTHR19229">
    <property type="entry name" value="ATP-BINDING CASSETTE TRANSPORTER SUBFAMILY A ABCA"/>
    <property type="match status" value="1"/>
</dbReference>
<dbReference type="CDD" id="cd03263">
    <property type="entry name" value="ABC_subfamily_A"/>
    <property type="match status" value="2"/>
</dbReference>
<sequence>LSWMIVYMTLIIVTSAVMVMIISVSGYFKHSSMFLIYICFLLYGSSIISFAFMITPFFNKSKVAGAVTGFSTVIISCIYLAISQTRDVMSYDSKVPAAAQWLLCLLSPISFATFVDQALFLDIHMNGFGFNEALTYGKFPLYAPIVMLLVDTILYAVLMIYFDNVIPGEFGVKKKPLYFLQSSYWCPRQADMETSQLVSPTHSLSQTIDVEPVGRDMQDKVAMRISSLTKSFKQDGEIYKAVDGFCLDIYEGQITCLLGHNGAGKTTLINMLTGVIAPTSGSAHILGLDITQTGDLEQIRKRCGICPQHNILFDDLSCREHLEMFANIKGVPPPLINATVQQALADVDLKSQSETFAKNLSGGQKRKLSVAIALIGDPKFIFLDEPTAGMDPFSRRLLWSLLKRMKEGRLVLLTTHFMDEADILADRKAFIRRGKLRCCGSSLFLKNKFGVGYHLTMVVEPNCDVYVVTRLLRSVIPDVEHTRSHGKEISYTVPLQDVSKFSDLFENLDKVAESNGIKSYGVSMTTLEEVFLKLEAKESEDIEEENDETVNPDFFTSYDRIIGDQPTILDANSIGRSTVRGRDLTRQRFWTLMKIRYILKLRDKAYVAFQIVLPIVFVIFGLVISKLYEKSVVQTTDPIFFNPLMYTRPAGFPGQRPPSFLVFDAVNNTDSQAVISNWKRHYAVDTYLAGTKKTSDVAPHYLGAQINSVVKQDLTDFVVLYNDSAVHSIPVIINMATQNILNSLNLSVFINGSSLPWPALSEQLSFNAGSMMSPLLVGLAFILIIPGISAEIVKDRELKLRGQLRISGVTFNLYWGTIYICDLLIYLIPVVSIILVVLAVQIKGLDSDGALGALALLFITNVPFNIVMALVLSFLFDKSESCSSYLSILLNLISLIPYMIVSLIDMISNSSAAIFIHYLACIIDPPYIVFGGFYFISRVNLKALTEGRTVKESDYYDFGNHVIICIIMPIIHLFWMYWLLRILDVKKAGGLILEAFPCFSESTDTSERVNTDIIENEDEDVKAERHRIEHLHPEDRRSFSSARGLTDMNSKAPVAYMSQLRKLFVKRTRSEGMCKPSKTKVKIAVRNLSIGVDEGEVLGLLGPNGAGKSTALNMMTAEVSPTCGKVVVAGHNIRSNMLSVLESLGYCPQHDALWEMITLEEHVKCFAAIKGVHSKDLDRIVDYFVVQLKLEKHRKKYAKKLSGGTKRKLSYIMSILGSPHFVLLDEPSTGMDPQSKRFLWDTISSSFRGTDRGAILTTHYMEEADALCDRVGIMINGQLECLGSTQHLKDKYGSGYILEVKLGAHEDGQVETLMDQLEAHLKTLFPGLGKVERFQERAQYSIPREDVNFLGKTFASLEDCKRTHNLEEYSFSQSSLEQVFLHFAKRQLEEGEDEVPGSYKQHTGHINEVGSMAI</sequence>
<dbReference type="FunFam" id="3.40.50.300:FF:000933">
    <property type="entry name" value="ABC transporter A family member 7"/>
    <property type="match status" value="1"/>
</dbReference>
<feature type="domain" description="ABC transporter" evidence="10">
    <location>
        <begin position="1068"/>
        <end position="1301"/>
    </location>
</feature>
<dbReference type="PROSITE" id="PS50893">
    <property type="entry name" value="ABC_TRANSPORTER_2"/>
    <property type="match status" value="2"/>
</dbReference>
<feature type="transmembrane region" description="Helical" evidence="9">
    <location>
        <begin position="888"/>
        <end position="908"/>
    </location>
</feature>
<dbReference type="FunFam" id="3.40.50.300:FF:000335">
    <property type="entry name" value="ATP binding cassette subfamily A member 5"/>
    <property type="match status" value="1"/>
</dbReference>
<dbReference type="GO" id="GO:0005524">
    <property type="term" value="F:ATP binding"/>
    <property type="evidence" value="ECO:0007669"/>
    <property type="project" value="UniProtKB-KW"/>
</dbReference>
<keyword evidence="8 9" id="KW-0472">Membrane</keyword>
<feature type="non-terminal residue" evidence="11">
    <location>
        <position position="1"/>
    </location>
</feature>
<dbReference type="Proteomes" id="UP000678393">
    <property type="component" value="Unassembled WGS sequence"/>
</dbReference>
<evidence type="ECO:0000256" key="5">
    <source>
        <dbReference type="ARBA" id="ARBA00022741"/>
    </source>
</evidence>
<dbReference type="InterPro" id="IPR003439">
    <property type="entry name" value="ABC_transporter-like_ATP-bd"/>
</dbReference>
<comment type="similarity">
    <text evidence="2">Belongs to the ABC transporter superfamily. ABCA family.</text>
</comment>
<keyword evidence="4 9" id="KW-0812">Transmembrane</keyword>
<evidence type="ECO:0000256" key="8">
    <source>
        <dbReference type="ARBA" id="ARBA00023136"/>
    </source>
</evidence>
<evidence type="ECO:0000256" key="6">
    <source>
        <dbReference type="ARBA" id="ARBA00022840"/>
    </source>
</evidence>
<feature type="transmembrane region" description="Helical" evidence="9">
    <location>
        <begin position="852"/>
        <end position="876"/>
    </location>
</feature>
<dbReference type="Gene3D" id="3.40.50.300">
    <property type="entry name" value="P-loop containing nucleotide triphosphate hydrolases"/>
    <property type="match status" value="2"/>
</dbReference>
<feature type="transmembrane region" description="Helical" evidence="9">
    <location>
        <begin position="63"/>
        <end position="82"/>
    </location>
</feature>
<protein>
    <recommendedName>
        <fullName evidence="10">ABC transporter domain-containing protein</fullName>
    </recommendedName>
</protein>
<comment type="caution">
    <text evidence="11">The sequence shown here is derived from an EMBL/GenBank/DDBJ whole genome shotgun (WGS) entry which is preliminary data.</text>
</comment>
<dbReference type="PANTHER" id="PTHR19229:SF209">
    <property type="entry name" value="ATP-BINDING CASSETTE SUB-FAMILY A MEMBER 5 ISOFORM X1"/>
    <property type="match status" value="1"/>
</dbReference>
<dbReference type="Pfam" id="PF12698">
    <property type="entry name" value="ABC2_membrane_3"/>
    <property type="match status" value="1"/>
</dbReference>
<keyword evidence="7 9" id="KW-1133">Transmembrane helix</keyword>
<dbReference type="InterPro" id="IPR003593">
    <property type="entry name" value="AAA+_ATPase"/>
</dbReference>
<organism evidence="11 12">
    <name type="scientific">Candidula unifasciata</name>
    <dbReference type="NCBI Taxonomy" id="100452"/>
    <lineage>
        <taxon>Eukaryota</taxon>
        <taxon>Metazoa</taxon>
        <taxon>Spiralia</taxon>
        <taxon>Lophotrochozoa</taxon>
        <taxon>Mollusca</taxon>
        <taxon>Gastropoda</taxon>
        <taxon>Heterobranchia</taxon>
        <taxon>Euthyneura</taxon>
        <taxon>Panpulmonata</taxon>
        <taxon>Eupulmonata</taxon>
        <taxon>Stylommatophora</taxon>
        <taxon>Helicina</taxon>
        <taxon>Helicoidea</taxon>
        <taxon>Geomitridae</taxon>
        <taxon>Candidula</taxon>
    </lineage>
</organism>
<evidence type="ECO:0000256" key="7">
    <source>
        <dbReference type="ARBA" id="ARBA00022989"/>
    </source>
</evidence>
<name>A0A8S3Z5K4_9EUPU</name>
<proteinExistence type="inferred from homology"/>
<evidence type="ECO:0000256" key="4">
    <source>
        <dbReference type="ARBA" id="ARBA00022692"/>
    </source>
</evidence>
<evidence type="ECO:0000256" key="1">
    <source>
        <dbReference type="ARBA" id="ARBA00004141"/>
    </source>
</evidence>
<dbReference type="SMART" id="SM00382">
    <property type="entry name" value="AAA"/>
    <property type="match status" value="2"/>
</dbReference>
<keyword evidence="6" id="KW-0067">ATP-binding</keyword>
<keyword evidence="5" id="KW-0547">Nucleotide-binding</keyword>
<evidence type="ECO:0000256" key="3">
    <source>
        <dbReference type="ARBA" id="ARBA00022448"/>
    </source>
</evidence>
<feature type="domain" description="ABC transporter" evidence="10">
    <location>
        <begin position="223"/>
        <end position="458"/>
    </location>
</feature>
<feature type="transmembrane region" description="Helical" evidence="9">
    <location>
        <begin position="6"/>
        <end position="28"/>
    </location>
</feature>
<gene>
    <name evidence="11" type="ORF">CUNI_LOCUS10405</name>
</gene>
<comment type="subcellular location">
    <subcellularLocation>
        <location evidence="1">Membrane</location>
        <topology evidence="1">Multi-pass membrane protein</topology>
    </subcellularLocation>
</comment>
<feature type="transmembrane region" description="Helical" evidence="9">
    <location>
        <begin position="141"/>
        <end position="162"/>
    </location>
</feature>
<keyword evidence="3" id="KW-0813">Transport</keyword>
<feature type="transmembrane region" description="Helical" evidence="9">
    <location>
        <begin position="605"/>
        <end position="624"/>
    </location>
</feature>
<evidence type="ECO:0000256" key="9">
    <source>
        <dbReference type="SAM" id="Phobius"/>
    </source>
</evidence>
<keyword evidence="12" id="KW-1185">Reference proteome</keyword>
<dbReference type="GO" id="GO:0140359">
    <property type="term" value="F:ABC-type transporter activity"/>
    <property type="evidence" value="ECO:0007669"/>
    <property type="project" value="InterPro"/>
</dbReference>
<dbReference type="EMBL" id="CAJHNH020001890">
    <property type="protein sequence ID" value="CAG5124847.1"/>
    <property type="molecule type" value="Genomic_DNA"/>
</dbReference>
<accession>A0A8S3Z5K4</accession>
<dbReference type="InterPro" id="IPR026082">
    <property type="entry name" value="ABCA"/>
</dbReference>
<feature type="transmembrane region" description="Helical" evidence="9">
    <location>
        <begin position="813"/>
        <end position="840"/>
    </location>
</feature>